<dbReference type="Pfam" id="PF13560">
    <property type="entry name" value="HTH_31"/>
    <property type="match status" value="1"/>
</dbReference>
<protein>
    <recommendedName>
        <fullName evidence="1">HTH cro/C1-type domain-containing protein</fullName>
    </recommendedName>
</protein>
<evidence type="ECO:0000259" key="1">
    <source>
        <dbReference type="PROSITE" id="PS50943"/>
    </source>
</evidence>
<dbReference type="AlphaFoldDB" id="A0A919TTP9"/>
<dbReference type="EMBL" id="BOMY01000030">
    <property type="protein sequence ID" value="GIF21499.1"/>
    <property type="molecule type" value="Genomic_DNA"/>
</dbReference>
<proteinExistence type="predicted"/>
<dbReference type="InterPro" id="IPR010982">
    <property type="entry name" value="Lambda_DNA-bd_dom_sf"/>
</dbReference>
<dbReference type="PROSITE" id="PS50943">
    <property type="entry name" value="HTH_CROC1"/>
    <property type="match status" value="1"/>
</dbReference>
<dbReference type="CDD" id="cd00093">
    <property type="entry name" value="HTH_XRE"/>
    <property type="match status" value="1"/>
</dbReference>
<dbReference type="InterPro" id="IPR043917">
    <property type="entry name" value="DUF5753"/>
</dbReference>
<evidence type="ECO:0000313" key="2">
    <source>
        <dbReference type="EMBL" id="GIF21499.1"/>
    </source>
</evidence>
<name>A0A919TTP9_9ACTN</name>
<gene>
    <name evidence="2" type="ORF">Ate02nite_42290</name>
</gene>
<comment type="caution">
    <text evidence="2">The sequence shown here is derived from an EMBL/GenBank/DDBJ whole genome shotgun (WGS) entry which is preliminary data.</text>
</comment>
<dbReference type="Proteomes" id="UP000623608">
    <property type="component" value="Unassembled WGS sequence"/>
</dbReference>
<dbReference type="SUPFAM" id="SSF47413">
    <property type="entry name" value="lambda repressor-like DNA-binding domains"/>
    <property type="match status" value="1"/>
</dbReference>
<dbReference type="RefSeq" id="WP_203808157.1">
    <property type="nucleotide sequence ID" value="NZ_BOMY01000030.1"/>
</dbReference>
<feature type="domain" description="HTH cro/C1-type" evidence="1">
    <location>
        <begin position="19"/>
        <end position="67"/>
    </location>
</feature>
<dbReference type="Pfam" id="PF19054">
    <property type="entry name" value="DUF5753"/>
    <property type="match status" value="1"/>
</dbReference>
<dbReference type="Gene3D" id="1.10.260.40">
    <property type="entry name" value="lambda repressor-like DNA-binding domains"/>
    <property type="match status" value="1"/>
</dbReference>
<dbReference type="GO" id="GO:0003677">
    <property type="term" value="F:DNA binding"/>
    <property type="evidence" value="ECO:0007669"/>
    <property type="project" value="InterPro"/>
</dbReference>
<reference evidence="2" key="1">
    <citation type="submission" date="2021-01" db="EMBL/GenBank/DDBJ databases">
        <title>Whole genome shotgun sequence of Actinoplanes tereljensis NBRC 105297.</title>
        <authorList>
            <person name="Komaki H."/>
            <person name="Tamura T."/>
        </authorList>
    </citation>
    <scope>NUCLEOTIDE SEQUENCE</scope>
    <source>
        <strain evidence="2">NBRC 105297</strain>
    </source>
</reference>
<organism evidence="2 3">
    <name type="scientific">Paractinoplanes tereljensis</name>
    <dbReference type="NCBI Taxonomy" id="571912"/>
    <lineage>
        <taxon>Bacteria</taxon>
        <taxon>Bacillati</taxon>
        <taxon>Actinomycetota</taxon>
        <taxon>Actinomycetes</taxon>
        <taxon>Micromonosporales</taxon>
        <taxon>Micromonosporaceae</taxon>
        <taxon>Paractinoplanes</taxon>
    </lineage>
</organism>
<sequence>MPNSLGTSDDEDQPVGVILARMRRAKRLTGAELAATVGMSQPKISRIERGKGLPDPEDVGAIARALGADDGRTQALMDRAAQLHDRMTDWRPALAGLAGQQKTISDWESTASVVRAFEPALVPGPLQTSGYAKAVLQAFQRLVSPTGDHLTESALLAAVSARVKRQEALADRSKSFHFIVGEAALKRRTYPAVEMLAQINHLRDIVRRHANVKIMVVPDGAEIEIPTLHGFALFDDNLVLVDLYNTGLISRSRQDIESYRQVFAMFEEHATEIEPLLDDYEALYIDALRKPQRD</sequence>
<dbReference type="SMART" id="SM00530">
    <property type="entry name" value="HTH_XRE"/>
    <property type="match status" value="1"/>
</dbReference>
<dbReference type="InterPro" id="IPR001387">
    <property type="entry name" value="Cro/C1-type_HTH"/>
</dbReference>
<keyword evidence="3" id="KW-1185">Reference proteome</keyword>
<accession>A0A919TTP9</accession>
<evidence type="ECO:0000313" key="3">
    <source>
        <dbReference type="Proteomes" id="UP000623608"/>
    </source>
</evidence>